<dbReference type="Gene3D" id="3.30.470.20">
    <property type="entry name" value="ATP-grasp fold, B domain"/>
    <property type="match status" value="1"/>
</dbReference>
<keyword evidence="2" id="KW-0547">Nucleotide-binding</keyword>
<dbReference type="SUPFAM" id="SSF56059">
    <property type="entry name" value="Glutathione synthetase ATP-binding domain-like"/>
    <property type="match status" value="1"/>
</dbReference>
<dbReference type="Pfam" id="PF03133">
    <property type="entry name" value="TTL"/>
    <property type="match status" value="1"/>
</dbReference>
<dbReference type="InterPro" id="IPR004344">
    <property type="entry name" value="TTL/TTLL_fam"/>
</dbReference>
<evidence type="ECO:0008006" key="5">
    <source>
        <dbReference type="Google" id="ProtNLM"/>
    </source>
</evidence>
<keyword evidence="1" id="KW-0436">Ligase</keyword>
<dbReference type="GO" id="GO:0000226">
    <property type="term" value="P:microtubule cytoskeleton organization"/>
    <property type="evidence" value="ECO:0007669"/>
    <property type="project" value="TreeGrafter"/>
</dbReference>
<evidence type="ECO:0000313" key="4">
    <source>
        <dbReference type="EMBL" id="QHU00099.1"/>
    </source>
</evidence>
<dbReference type="EMBL" id="MN740323">
    <property type="protein sequence ID" value="QHU00099.1"/>
    <property type="molecule type" value="Genomic_DNA"/>
</dbReference>
<accession>A0A6C0J356</accession>
<proteinExistence type="predicted"/>
<keyword evidence="3" id="KW-0067">ATP-binding</keyword>
<dbReference type="GO" id="GO:0015631">
    <property type="term" value="F:tubulin binding"/>
    <property type="evidence" value="ECO:0007669"/>
    <property type="project" value="TreeGrafter"/>
</dbReference>
<dbReference type="GO" id="GO:0005524">
    <property type="term" value="F:ATP binding"/>
    <property type="evidence" value="ECO:0007669"/>
    <property type="project" value="UniProtKB-KW"/>
</dbReference>
<protein>
    <recommendedName>
        <fullName evidence="5">Tubulin-tyrosine ligase</fullName>
    </recommendedName>
</protein>
<name>A0A6C0J356_9ZZZZ</name>
<dbReference type="AlphaFoldDB" id="A0A6C0J356"/>
<evidence type="ECO:0000256" key="1">
    <source>
        <dbReference type="ARBA" id="ARBA00022598"/>
    </source>
</evidence>
<evidence type="ECO:0000256" key="2">
    <source>
        <dbReference type="ARBA" id="ARBA00022741"/>
    </source>
</evidence>
<evidence type="ECO:0000256" key="3">
    <source>
        <dbReference type="ARBA" id="ARBA00022840"/>
    </source>
</evidence>
<dbReference type="PANTHER" id="PTHR12241">
    <property type="entry name" value="TUBULIN POLYGLUTAMYLASE"/>
    <property type="match status" value="1"/>
</dbReference>
<dbReference type="GO" id="GO:0036064">
    <property type="term" value="C:ciliary basal body"/>
    <property type="evidence" value="ECO:0007669"/>
    <property type="project" value="TreeGrafter"/>
</dbReference>
<reference evidence="4" key="1">
    <citation type="journal article" date="2020" name="Nature">
        <title>Giant virus diversity and host interactions through global metagenomics.</title>
        <authorList>
            <person name="Schulz F."/>
            <person name="Roux S."/>
            <person name="Paez-Espino D."/>
            <person name="Jungbluth S."/>
            <person name="Walsh D.A."/>
            <person name="Denef V.J."/>
            <person name="McMahon K.D."/>
            <person name="Konstantinidis K.T."/>
            <person name="Eloe-Fadrosh E.A."/>
            <person name="Kyrpides N.C."/>
            <person name="Woyke T."/>
        </authorList>
    </citation>
    <scope>NUCLEOTIDE SEQUENCE</scope>
    <source>
        <strain evidence="4">GVMAG-M-3300025860-12</strain>
    </source>
</reference>
<dbReference type="GO" id="GO:0070740">
    <property type="term" value="F:tubulin-glutamic acid ligase activity"/>
    <property type="evidence" value="ECO:0007669"/>
    <property type="project" value="TreeGrafter"/>
</dbReference>
<organism evidence="4">
    <name type="scientific">viral metagenome</name>
    <dbReference type="NCBI Taxonomy" id="1070528"/>
    <lineage>
        <taxon>unclassified sequences</taxon>
        <taxon>metagenomes</taxon>
        <taxon>organismal metagenomes</taxon>
    </lineage>
</organism>
<sequence>MSIKKPPFYYLFKSEVLTDEEIKLILKKRGDIWEKYNLKEPQKDNPDFIYVDGKNEYDKQYYIPTYLKNRANLKGDNESITNKYNLNVNMKKHNDNKINKYLLEDHYINIFNIFKDNDNVNNYKKYFNNNKIWILKEIYGWAGSGIFVCENFSSFKNIINMIINKNKYFYSKINLNIYNKFKNSKKQKSKIEWILQEYINNPYLIDSKKFHFRVLYIYSNKKQFYYNKFLSFIAKEKYLKGDYTNKNIHDSRLKTTDKIYYFPDDFYDLIGKKNIDNIIKQINELFRGVKKVIKAKCYDENNFCFHQFGCDIMLTDNFNIKLIEINDKLSTEVLEIDKTNNYKKYIESLIGDIVDKYFIPQKEIKFKSGFIEI</sequence>